<accession>A0AAD7ZHU3</accession>
<comment type="caution">
    <text evidence="1">The sequence shown here is derived from an EMBL/GenBank/DDBJ whole genome shotgun (WGS) entry which is preliminary data.</text>
</comment>
<reference evidence="1" key="1">
    <citation type="journal article" date="2023" name="IScience">
        <title>Live-bearing cockroach genome reveals convergent evolutionary mechanisms linked to viviparity in insects and beyond.</title>
        <authorList>
            <person name="Fouks B."/>
            <person name="Harrison M.C."/>
            <person name="Mikhailova A.A."/>
            <person name="Marchal E."/>
            <person name="English S."/>
            <person name="Carruthers M."/>
            <person name="Jennings E.C."/>
            <person name="Chiamaka E.L."/>
            <person name="Frigard R.A."/>
            <person name="Pippel M."/>
            <person name="Attardo G.M."/>
            <person name="Benoit J.B."/>
            <person name="Bornberg-Bauer E."/>
            <person name="Tobe S.S."/>
        </authorList>
    </citation>
    <scope>NUCLEOTIDE SEQUENCE</scope>
    <source>
        <strain evidence="1">Stay&amp;Tobe</strain>
    </source>
</reference>
<dbReference type="Proteomes" id="UP001233999">
    <property type="component" value="Unassembled WGS sequence"/>
</dbReference>
<evidence type="ECO:0000313" key="1">
    <source>
        <dbReference type="EMBL" id="KAJ9580761.1"/>
    </source>
</evidence>
<dbReference type="AlphaFoldDB" id="A0AAD7ZHU3"/>
<sequence>MAQALSVSHLLLKPLSELEYYFDVGNTEFSLQSSFTDRCFKEKVMRQVYVAVFTFRTIVLMTKERTTVKDNFVKEFGAEIFSTRTHCKTEVVSQ</sequence>
<name>A0AAD7ZHU3_DIPPU</name>
<feature type="non-terminal residue" evidence="1">
    <location>
        <position position="1"/>
    </location>
</feature>
<evidence type="ECO:0000313" key="2">
    <source>
        <dbReference type="Proteomes" id="UP001233999"/>
    </source>
</evidence>
<reference evidence="1" key="2">
    <citation type="submission" date="2023-05" db="EMBL/GenBank/DDBJ databases">
        <authorList>
            <person name="Fouks B."/>
        </authorList>
    </citation>
    <scope>NUCLEOTIDE SEQUENCE</scope>
    <source>
        <strain evidence="1">Stay&amp;Tobe</strain>
        <tissue evidence="1">Testes</tissue>
    </source>
</reference>
<protein>
    <submittedName>
        <fullName evidence="1">Uncharacterized protein</fullName>
    </submittedName>
</protein>
<proteinExistence type="predicted"/>
<gene>
    <name evidence="1" type="ORF">L9F63_024062</name>
</gene>
<organism evidence="1 2">
    <name type="scientific">Diploptera punctata</name>
    <name type="common">Pacific beetle cockroach</name>
    <dbReference type="NCBI Taxonomy" id="6984"/>
    <lineage>
        <taxon>Eukaryota</taxon>
        <taxon>Metazoa</taxon>
        <taxon>Ecdysozoa</taxon>
        <taxon>Arthropoda</taxon>
        <taxon>Hexapoda</taxon>
        <taxon>Insecta</taxon>
        <taxon>Pterygota</taxon>
        <taxon>Neoptera</taxon>
        <taxon>Polyneoptera</taxon>
        <taxon>Dictyoptera</taxon>
        <taxon>Blattodea</taxon>
        <taxon>Blaberoidea</taxon>
        <taxon>Blaberidae</taxon>
        <taxon>Diplopterinae</taxon>
        <taxon>Diploptera</taxon>
    </lineage>
</organism>
<dbReference type="EMBL" id="JASPKZ010008168">
    <property type="protein sequence ID" value="KAJ9580761.1"/>
    <property type="molecule type" value="Genomic_DNA"/>
</dbReference>
<keyword evidence="2" id="KW-1185">Reference proteome</keyword>